<feature type="repeat" description="ARM" evidence="1">
    <location>
        <begin position="291"/>
        <end position="319"/>
    </location>
</feature>
<dbReference type="AlphaFoldDB" id="A0A8J4WK01"/>
<dbReference type="Pfam" id="PF00514">
    <property type="entry name" value="Arm"/>
    <property type="match status" value="2"/>
</dbReference>
<evidence type="ECO:0000313" key="4">
    <source>
        <dbReference type="Proteomes" id="UP000748531"/>
    </source>
</evidence>
<gene>
    <name evidence="3" type="ORF">PHET_03218</name>
</gene>
<dbReference type="EMBL" id="LUCH01001286">
    <property type="protein sequence ID" value="KAF5403329.1"/>
    <property type="molecule type" value="Genomic_DNA"/>
</dbReference>
<feature type="repeat" description="ARM" evidence="1">
    <location>
        <begin position="330"/>
        <end position="372"/>
    </location>
</feature>
<reference evidence="3" key="1">
    <citation type="submission" date="2019-05" db="EMBL/GenBank/DDBJ databases">
        <title>Annotation for the trematode Paragonimus heterotremus.</title>
        <authorList>
            <person name="Choi Y.-J."/>
        </authorList>
    </citation>
    <scope>NUCLEOTIDE SEQUENCE</scope>
    <source>
        <strain evidence="3">LC</strain>
    </source>
</reference>
<accession>A0A8J4WK01</accession>
<evidence type="ECO:0000256" key="1">
    <source>
        <dbReference type="PROSITE-ProRule" id="PRU00259"/>
    </source>
</evidence>
<dbReference type="InterPro" id="IPR013284">
    <property type="entry name" value="Beta-catenin"/>
</dbReference>
<evidence type="ECO:0000313" key="3">
    <source>
        <dbReference type="EMBL" id="KAF5403329.1"/>
    </source>
</evidence>
<dbReference type="InterPro" id="IPR016024">
    <property type="entry name" value="ARM-type_fold"/>
</dbReference>
<proteinExistence type="predicted"/>
<dbReference type="OrthoDB" id="195736at2759"/>
<dbReference type="SUPFAM" id="SSF48371">
    <property type="entry name" value="ARM repeat"/>
    <property type="match status" value="2"/>
</dbReference>
<dbReference type="GO" id="GO:0007155">
    <property type="term" value="P:cell adhesion"/>
    <property type="evidence" value="ECO:0007669"/>
    <property type="project" value="InterPro"/>
</dbReference>
<organism evidence="3 4">
    <name type="scientific">Paragonimus heterotremus</name>
    <dbReference type="NCBI Taxonomy" id="100268"/>
    <lineage>
        <taxon>Eukaryota</taxon>
        <taxon>Metazoa</taxon>
        <taxon>Spiralia</taxon>
        <taxon>Lophotrochozoa</taxon>
        <taxon>Platyhelminthes</taxon>
        <taxon>Trematoda</taxon>
        <taxon>Digenea</taxon>
        <taxon>Plagiorchiida</taxon>
        <taxon>Troglotremata</taxon>
        <taxon>Troglotrematidae</taxon>
        <taxon>Paragonimus</taxon>
    </lineage>
</organism>
<feature type="repeat" description="ARM" evidence="1">
    <location>
        <begin position="419"/>
        <end position="465"/>
    </location>
</feature>
<dbReference type="Gene3D" id="1.25.10.10">
    <property type="entry name" value="Leucine-rich Repeat Variant"/>
    <property type="match status" value="1"/>
</dbReference>
<keyword evidence="4" id="KW-1185">Reference proteome</keyword>
<dbReference type="PANTHER" id="PTHR45976">
    <property type="entry name" value="ARMADILLO SEGMENT POLARITY PROTEIN"/>
    <property type="match status" value="1"/>
</dbReference>
<name>A0A8J4WK01_9TREM</name>
<comment type="caution">
    <text evidence="3">The sequence shown here is derived from an EMBL/GenBank/DDBJ whole genome shotgun (WGS) entry which is preliminary data.</text>
</comment>
<feature type="repeat" description="ARM" evidence="1">
    <location>
        <begin position="372"/>
        <end position="407"/>
    </location>
</feature>
<protein>
    <submittedName>
        <fullName evidence="3">Armadillo segment polarity protein</fullName>
    </submittedName>
</protein>
<dbReference type="SMART" id="SM00185">
    <property type="entry name" value="ARM"/>
    <property type="match status" value="8"/>
</dbReference>
<dbReference type="Proteomes" id="UP000748531">
    <property type="component" value="Unassembled WGS sequence"/>
</dbReference>
<dbReference type="PRINTS" id="PR01869">
    <property type="entry name" value="BCATNINFAMLY"/>
</dbReference>
<dbReference type="InterPro" id="IPR000225">
    <property type="entry name" value="Armadillo"/>
</dbReference>
<dbReference type="InterPro" id="IPR011989">
    <property type="entry name" value="ARM-like"/>
</dbReference>
<sequence length="676" mass="75460">MMSSVSRSKEWPSRPNQKDALQVSNFHNAGRPDNSHDTDISNVHFIDNLMGPVNRLDRVFQDIIDYKFDANSAATNAPKFAKMLQSDRHTDTQLKIVLSIHRLARNQASRLGLVTCPELIRELIKILQTTRSTDLQIETALTLQLLARTRTGAEMLREELTIPILVKMLKHPTDTIYTTALYILNQIMWHLPEETRPEVRGCSGQLNLADLLQEGKITDPNWIIICADTLRMTVYRDNETKLSLLDTNIHNDVVRLVRTYSNHLKVAYNLARLIKVLGTCNMNKTKFVDCGAVEALSPLLQSTNEILQLETLWSLRNLSDHAFHLTTTKNLVISLIDLLASTDENVSICAAGCLCNLTCKNSTNKGLVIETGGVTRLCQLLNLNPQRQEITEPICSALRHVTHRSSNVDAAIYEIRSNQTLPVIVELLQNNDDSSALPLIKSAVGLIRNLATDEESRIELKSLGAARSLASILKQTNNTAKIEQNSLEDDLAERNVQEVNLGCIEGVRLEEMLELCLAALQLMTKDSEVHNELLHTAGLLTTIVQLLYSPSESVQRASVAFLSQLAASRAGAKAIEQEGACPRLTEMIQSNNEYIAAYSAAVLHRITRDKPDEYRRRLSLELRQSLFDGGLLIEPQAADPHNVSDLWTPGLKESTSRLHSPRPNSIHSAKLKSARR</sequence>
<dbReference type="GO" id="GO:0045296">
    <property type="term" value="F:cadherin binding"/>
    <property type="evidence" value="ECO:0007669"/>
    <property type="project" value="InterPro"/>
</dbReference>
<dbReference type="PROSITE" id="PS50176">
    <property type="entry name" value="ARM_REPEAT"/>
    <property type="match status" value="5"/>
</dbReference>
<feature type="region of interest" description="Disordered" evidence="2">
    <location>
        <begin position="643"/>
        <end position="676"/>
    </location>
</feature>
<feature type="repeat" description="ARM" evidence="1">
    <location>
        <begin position="538"/>
        <end position="580"/>
    </location>
</feature>
<evidence type="ECO:0000256" key="2">
    <source>
        <dbReference type="SAM" id="MobiDB-lite"/>
    </source>
</evidence>